<dbReference type="PANTHER" id="PTHR47129">
    <property type="entry name" value="QUINONE OXIDOREDUCTASE 2"/>
    <property type="match status" value="1"/>
</dbReference>
<dbReference type="InterPro" id="IPR052718">
    <property type="entry name" value="NmrA-type_oxidoreductase"/>
</dbReference>
<gene>
    <name evidence="2" type="ORF">Dac01nite_10580</name>
</gene>
<dbReference type="Proteomes" id="UP000652354">
    <property type="component" value="Unassembled WGS sequence"/>
</dbReference>
<feature type="domain" description="NAD(P)-binding" evidence="1">
    <location>
        <begin position="8"/>
        <end position="187"/>
    </location>
</feature>
<evidence type="ECO:0000313" key="3">
    <source>
        <dbReference type="Proteomes" id="UP000652354"/>
    </source>
</evidence>
<sequence>MTIAITAASGNLGPLVIDALLERGVRPSQIVAVVRDPSKLDHIAAAGVSIRQGNYDNPPSLRTAFEGAHKVLVISGSEFGRRIAQHGNAIDAAVAAGAQLIAYTSVLRASDATVNPVLPEHQGTERLLEQAGVPWVMLRNGFYTENYVEQARQAFATGEVLTSAGMGRTASATRADFAAAAAEVLVSPGHEGQRYELAGDDAWTMHDFADAVGRIAGRPVHLRQVDAAEHLEALIGNGVPQPWAEMTVAIDQAVRAGELDAPGDDLPRLIGRRTTPLEDGLRAALA</sequence>
<dbReference type="InterPro" id="IPR036291">
    <property type="entry name" value="NAD(P)-bd_dom_sf"/>
</dbReference>
<dbReference type="RefSeq" id="WP_203653935.1">
    <property type="nucleotide sequence ID" value="NZ_BONR01000002.1"/>
</dbReference>
<keyword evidence="3" id="KW-1185">Reference proteome</keyword>
<dbReference type="SUPFAM" id="SSF51735">
    <property type="entry name" value="NAD(P)-binding Rossmann-fold domains"/>
    <property type="match status" value="1"/>
</dbReference>
<protein>
    <submittedName>
        <fullName evidence="2">NAD(P)-dependent oxidoreductase</fullName>
    </submittedName>
</protein>
<organism evidence="2 3">
    <name type="scientific">Demequina activiva</name>
    <dbReference type="NCBI Taxonomy" id="1582364"/>
    <lineage>
        <taxon>Bacteria</taxon>
        <taxon>Bacillati</taxon>
        <taxon>Actinomycetota</taxon>
        <taxon>Actinomycetes</taxon>
        <taxon>Micrococcales</taxon>
        <taxon>Demequinaceae</taxon>
        <taxon>Demequina</taxon>
    </lineage>
</organism>
<dbReference type="InterPro" id="IPR016040">
    <property type="entry name" value="NAD(P)-bd_dom"/>
</dbReference>
<dbReference type="PANTHER" id="PTHR47129:SF1">
    <property type="entry name" value="NMRA-LIKE DOMAIN-CONTAINING PROTEIN"/>
    <property type="match status" value="1"/>
</dbReference>
<dbReference type="Gene3D" id="3.90.25.10">
    <property type="entry name" value="UDP-galactose 4-epimerase, domain 1"/>
    <property type="match status" value="1"/>
</dbReference>
<evidence type="ECO:0000313" key="2">
    <source>
        <dbReference type="EMBL" id="GIG54306.1"/>
    </source>
</evidence>
<dbReference type="Pfam" id="PF13460">
    <property type="entry name" value="NAD_binding_10"/>
    <property type="match status" value="1"/>
</dbReference>
<name>A0A919Q3N3_9MICO</name>
<proteinExistence type="predicted"/>
<comment type="caution">
    <text evidence="2">The sequence shown here is derived from an EMBL/GenBank/DDBJ whole genome shotgun (WGS) entry which is preliminary data.</text>
</comment>
<dbReference type="Gene3D" id="3.40.50.720">
    <property type="entry name" value="NAD(P)-binding Rossmann-like Domain"/>
    <property type="match status" value="1"/>
</dbReference>
<reference evidence="2" key="1">
    <citation type="submission" date="2021-01" db="EMBL/GenBank/DDBJ databases">
        <title>Whole genome shotgun sequence of Demequina activiva NBRC 110675.</title>
        <authorList>
            <person name="Komaki H."/>
            <person name="Tamura T."/>
        </authorList>
    </citation>
    <scope>NUCLEOTIDE SEQUENCE</scope>
    <source>
        <strain evidence="2">NBRC 110675</strain>
    </source>
</reference>
<evidence type="ECO:0000259" key="1">
    <source>
        <dbReference type="Pfam" id="PF13460"/>
    </source>
</evidence>
<dbReference type="AlphaFoldDB" id="A0A919Q3N3"/>
<accession>A0A919Q3N3</accession>
<dbReference type="EMBL" id="BONR01000002">
    <property type="protein sequence ID" value="GIG54306.1"/>
    <property type="molecule type" value="Genomic_DNA"/>
</dbReference>